<feature type="compositionally biased region" description="Basic and acidic residues" evidence="1">
    <location>
        <begin position="40"/>
        <end position="49"/>
    </location>
</feature>
<feature type="compositionally biased region" description="Low complexity" evidence="1">
    <location>
        <begin position="82"/>
        <end position="98"/>
    </location>
</feature>
<accession>A0A7J7Y5R3</accession>
<name>A0A7J7Y5R3_RHIFE</name>
<protein>
    <submittedName>
        <fullName evidence="2">Uncharacterized protein</fullName>
    </submittedName>
</protein>
<dbReference type="Proteomes" id="UP000585614">
    <property type="component" value="Unassembled WGS sequence"/>
</dbReference>
<evidence type="ECO:0000256" key="1">
    <source>
        <dbReference type="SAM" id="MobiDB-lite"/>
    </source>
</evidence>
<proteinExistence type="predicted"/>
<sequence length="156" mass="16321">MEEGGAPGWRGKREGGGRGSRRREAGRADAAGEGAGQEGEGERERRKAEAAAAAAVAAAATAAAAALQVAPRSGFRRRAGERASSSGQTPGRTTPATRAPRRHRVHPRAAQAPRAEEGGGFWISKWVSSTRGTPESWLGVAKECEIPMTTCLQKHL</sequence>
<organism evidence="2 3">
    <name type="scientific">Rhinolophus ferrumequinum</name>
    <name type="common">Greater horseshoe bat</name>
    <dbReference type="NCBI Taxonomy" id="59479"/>
    <lineage>
        <taxon>Eukaryota</taxon>
        <taxon>Metazoa</taxon>
        <taxon>Chordata</taxon>
        <taxon>Craniata</taxon>
        <taxon>Vertebrata</taxon>
        <taxon>Euteleostomi</taxon>
        <taxon>Mammalia</taxon>
        <taxon>Eutheria</taxon>
        <taxon>Laurasiatheria</taxon>
        <taxon>Chiroptera</taxon>
        <taxon>Yinpterochiroptera</taxon>
        <taxon>Rhinolophoidea</taxon>
        <taxon>Rhinolophidae</taxon>
        <taxon>Rhinolophinae</taxon>
        <taxon>Rhinolophus</taxon>
    </lineage>
</organism>
<feature type="compositionally biased region" description="Basic and acidic residues" evidence="1">
    <location>
        <begin position="11"/>
        <end position="27"/>
    </location>
</feature>
<comment type="caution">
    <text evidence="2">The sequence shown here is derived from an EMBL/GenBank/DDBJ whole genome shotgun (WGS) entry which is preliminary data.</text>
</comment>
<evidence type="ECO:0000313" key="3">
    <source>
        <dbReference type="Proteomes" id="UP000585614"/>
    </source>
</evidence>
<dbReference type="EMBL" id="JACAGC010000007">
    <property type="protein sequence ID" value="KAF6357154.1"/>
    <property type="molecule type" value="Genomic_DNA"/>
</dbReference>
<reference evidence="2 3" key="1">
    <citation type="journal article" date="2020" name="Nature">
        <title>Six reference-quality genomes reveal evolution of bat adaptations.</title>
        <authorList>
            <person name="Jebb D."/>
            <person name="Huang Z."/>
            <person name="Pippel M."/>
            <person name="Hughes G.M."/>
            <person name="Lavrichenko K."/>
            <person name="Devanna P."/>
            <person name="Winkler S."/>
            <person name="Jermiin L.S."/>
            <person name="Skirmuntt E.C."/>
            <person name="Katzourakis A."/>
            <person name="Burkitt-Gray L."/>
            <person name="Ray D.A."/>
            <person name="Sullivan K.A.M."/>
            <person name="Roscito J.G."/>
            <person name="Kirilenko B.M."/>
            <person name="Davalos L.M."/>
            <person name="Corthals A.P."/>
            <person name="Power M.L."/>
            <person name="Jones G."/>
            <person name="Ransome R.D."/>
            <person name="Dechmann D.K.N."/>
            <person name="Locatelli A.G."/>
            <person name="Puechmaille S.J."/>
            <person name="Fedrigo O."/>
            <person name="Jarvis E.D."/>
            <person name="Hiller M."/>
            <person name="Vernes S.C."/>
            <person name="Myers E.W."/>
            <person name="Teeling E.C."/>
        </authorList>
    </citation>
    <scope>NUCLEOTIDE SEQUENCE [LARGE SCALE GENOMIC DNA]</scope>
    <source>
        <strain evidence="2">MRhiFer1</strain>
        <tissue evidence="2">Lung</tissue>
    </source>
</reference>
<feature type="region of interest" description="Disordered" evidence="1">
    <location>
        <begin position="1"/>
        <end position="122"/>
    </location>
</feature>
<gene>
    <name evidence="2" type="ORF">mRhiFer1_010075</name>
</gene>
<evidence type="ECO:0000313" key="2">
    <source>
        <dbReference type="EMBL" id="KAF6357154.1"/>
    </source>
</evidence>
<dbReference type="AlphaFoldDB" id="A0A7J7Y5R3"/>
<feature type="compositionally biased region" description="Low complexity" evidence="1">
    <location>
        <begin position="50"/>
        <end position="66"/>
    </location>
</feature>